<gene>
    <name evidence="3" type="ORF">SAMN02910314_01227</name>
</gene>
<proteinExistence type="predicted"/>
<evidence type="ECO:0000313" key="3">
    <source>
        <dbReference type="EMBL" id="SEO79753.1"/>
    </source>
</evidence>
<evidence type="ECO:0000313" key="4">
    <source>
        <dbReference type="Proteomes" id="UP000182975"/>
    </source>
</evidence>
<evidence type="ECO:0000256" key="1">
    <source>
        <dbReference type="SAM" id="MobiDB-lite"/>
    </source>
</evidence>
<feature type="region of interest" description="Disordered" evidence="1">
    <location>
        <begin position="32"/>
        <end position="62"/>
    </location>
</feature>
<dbReference type="KEGG" id="ddt:AAY81_04410"/>
<accession>A0A172RXP0</accession>
<name>A0A172RXP0_9ACTN</name>
<dbReference type="Proteomes" id="UP000182975">
    <property type="component" value="Unassembled WGS sequence"/>
</dbReference>
<dbReference type="RefSeq" id="WP_066661843.1">
    <property type="nucleotide sequence ID" value="NZ_CP011402.1"/>
</dbReference>
<dbReference type="AlphaFoldDB" id="A0A172RXP0"/>
<protein>
    <submittedName>
        <fullName evidence="3">Uncharacterized protein</fullName>
    </submittedName>
</protein>
<keyword evidence="2" id="KW-1133">Transmembrane helix</keyword>
<sequence length="130" mass="14032">MSEDKAFSLITVSSDEADDVVVQAGAVPVGRAGTTAVSQEPEATHASRAASESGESDELVEMLQNASEEDRRAYARHLKNKAIREREAYITSEDDLHAATPFARMRVIIIVVGVLMVVGAVAYWMLTHSA</sequence>
<organism evidence="3 4">
    <name type="scientific">Denitrobacterium detoxificans</name>
    <dbReference type="NCBI Taxonomy" id="79604"/>
    <lineage>
        <taxon>Bacteria</taxon>
        <taxon>Bacillati</taxon>
        <taxon>Actinomycetota</taxon>
        <taxon>Coriobacteriia</taxon>
        <taxon>Eggerthellales</taxon>
        <taxon>Eggerthellaceae</taxon>
        <taxon>Denitrobacterium</taxon>
    </lineage>
</organism>
<reference evidence="4" key="1">
    <citation type="submission" date="2016-10" db="EMBL/GenBank/DDBJ databases">
        <authorList>
            <person name="Varghese N."/>
        </authorList>
    </citation>
    <scope>NUCLEOTIDE SEQUENCE [LARGE SCALE GENOMIC DNA]</scope>
    <source>
        <strain evidence="4">DSM 21843</strain>
    </source>
</reference>
<evidence type="ECO:0000256" key="2">
    <source>
        <dbReference type="SAM" id="Phobius"/>
    </source>
</evidence>
<keyword evidence="2" id="KW-0812">Transmembrane</keyword>
<keyword evidence="4" id="KW-1185">Reference proteome</keyword>
<dbReference type="STRING" id="79604.AAY81_04410"/>
<dbReference type="EMBL" id="FOEC01000007">
    <property type="protein sequence ID" value="SEO79753.1"/>
    <property type="molecule type" value="Genomic_DNA"/>
</dbReference>
<feature type="transmembrane region" description="Helical" evidence="2">
    <location>
        <begin position="107"/>
        <end position="126"/>
    </location>
</feature>
<keyword evidence="2" id="KW-0472">Membrane</keyword>